<dbReference type="OrthoDB" id="10045152at2759"/>
<dbReference type="EMBL" id="CAJNOW010005657">
    <property type="protein sequence ID" value="CAF1456310.1"/>
    <property type="molecule type" value="Genomic_DNA"/>
</dbReference>
<proteinExistence type="predicted"/>
<reference evidence="1" key="1">
    <citation type="submission" date="2021-02" db="EMBL/GenBank/DDBJ databases">
        <authorList>
            <person name="Nowell W R."/>
        </authorList>
    </citation>
    <scope>NUCLEOTIDE SEQUENCE</scope>
</reference>
<dbReference type="Proteomes" id="UP000663834">
    <property type="component" value="Unassembled WGS sequence"/>
</dbReference>
<accession>A0A815Q245</accession>
<sequence length="248" mass="28888">MLKKKSAENELLPLQEIAEQEMRKALLTAEAAAVLPGVSTIDNDINSLALLLFIFVSDHNLIHHRHKVIPKAPESSAFVIPDLYCYDRSVPLRSVTRQMMTLTLVPEQYVPSLFANLGQEISDSERDELAGLFKYFNDYWMRRISVWNVFDVLEKTNNFSKGYNNRFKRRLQKTHPNIWLFINSIRKEVSTVHDLITQVNTGMQPRTKRLKSRIAEQRITELYNRFNNNQITPHDLLRELSSFVANEK</sequence>
<protein>
    <submittedName>
        <fullName evidence="1">Uncharacterized protein</fullName>
    </submittedName>
</protein>
<organism evidence="1 2">
    <name type="scientific">Rotaria magnacalcarata</name>
    <dbReference type="NCBI Taxonomy" id="392030"/>
    <lineage>
        <taxon>Eukaryota</taxon>
        <taxon>Metazoa</taxon>
        <taxon>Spiralia</taxon>
        <taxon>Gnathifera</taxon>
        <taxon>Rotifera</taxon>
        <taxon>Eurotatoria</taxon>
        <taxon>Bdelloidea</taxon>
        <taxon>Philodinida</taxon>
        <taxon>Philodinidae</taxon>
        <taxon>Rotaria</taxon>
    </lineage>
</organism>
<name>A0A815Q245_9BILA</name>
<comment type="caution">
    <text evidence="1">The sequence shown here is derived from an EMBL/GenBank/DDBJ whole genome shotgun (WGS) entry which is preliminary data.</text>
</comment>
<gene>
    <name evidence="1" type="ORF">KQP761_LOCUS12266</name>
</gene>
<evidence type="ECO:0000313" key="2">
    <source>
        <dbReference type="Proteomes" id="UP000663834"/>
    </source>
</evidence>
<dbReference type="AlphaFoldDB" id="A0A815Q245"/>
<evidence type="ECO:0000313" key="1">
    <source>
        <dbReference type="EMBL" id="CAF1456310.1"/>
    </source>
</evidence>